<dbReference type="Proteomes" id="UP000037046">
    <property type="component" value="Unassembled WGS sequence"/>
</dbReference>
<reference evidence="2" key="1">
    <citation type="submission" date="2015-07" db="EMBL/GenBank/DDBJ databases">
        <title>Draft Genome Sequence of Roseovarius tolerans EL-164, a producer of N-Acylated Alanine Methyl Esters (NAMEs).</title>
        <authorList>
            <person name="Voget S."/>
            <person name="Bruns H."/>
            <person name="Wagner-Doebler I."/>
            <person name="Schulz S."/>
            <person name="Daniel R."/>
        </authorList>
    </citation>
    <scope>NUCLEOTIDE SEQUENCE [LARGE SCALE GENOMIC DNA]</scope>
    <source>
        <strain evidence="2">EL-164</strain>
    </source>
</reference>
<evidence type="ECO:0000313" key="2">
    <source>
        <dbReference type="Proteomes" id="UP000037046"/>
    </source>
</evidence>
<dbReference type="PATRIC" id="fig|74031.6.peg.2810"/>
<gene>
    <name evidence="1" type="ORF">ROTO_27600</name>
</gene>
<sequence>MQFQFNTDANIQGDDRLAEVAETVVTSALGHLTDRLSRIEVHLADVNGAKGGADDIHCTIEARPEGMQPQTVTHSDANVDAALRGASKKIRALLDSEFGKLGRR</sequence>
<proteinExistence type="predicted"/>
<evidence type="ECO:0000313" key="1">
    <source>
        <dbReference type="EMBL" id="KNX40692.1"/>
    </source>
</evidence>
<accession>A0A0L6CSE5</accession>
<name>A0A0L6CSE5_9RHOB</name>
<dbReference type="AlphaFoldDB" id="A0A0L6CSE5"/>
<organism evidence="1 2">
    <name type="scientific">Roseovarius tolerans</name>
    <dbReference type="NCBI Taxonomy" id="74031"/>
    <lineage>
        <taxon>Bacteria</taxon>
        <taxon>Pseudomonadati</taxon>
        <taxon>Pseudomonadota</taxon>
        <taxon>Alphaproteobacteria</taxon>
        <taxon>Rhodobacterales</taxon>
        <taxon>Roseobacteraceae</taxon>
        <taxon>Roseovarius</taxon>
    </lineage>
</organism>
<keyword evidence="2" id="KW-1185">Reference proteome</keyword>
<protein>
    <recommendedName>
        <fullName evidence="3">Sigma 54 modulation protein / S30EA ribosomal protein</fullName>
    </recommendedName>
</protein>
<dbReference type="OrthoDB" id="121633at2"/>
<dbReference type="RefSeq" id="WP_050663611.1">
    <property type="nucleotide sequence ID" value="NZ_CP118494.1"/>
</dbReference>
<dbReference type="EMBL" id="LGVV01000043">
    <property type="protein sequence ID" value="KNX40692.1"/>
    <property type="molecule type" value="Genomic_DNA"/>
</dbReference>
<comment type="caution">
    <text evidence="1">The sequence shown here is derived from an EMBL/GenBank/DDBJ whole genome shotgun (WGS) entry which is preliminary data.</text>
</comment>
<evidence type="ECO:0008006" key="3">
    <source>
        <dbReference type="Google" id="ProtNLM"/>
    </source>
</evidence>